<dbReference type="EMBL" id="SNRW01015750">
    <property type="protein sequence ID" value="KAA6370073.1"/>
    <property type="molecule type" value="Genomic_DNA"/>
</dbReference>
<name>A0A5J4UIN3_9EUKA</name>
<organism evidence="1 2">
    <name type="scientific">Streblomastix strix</name>
    <dbReference type="NCBI Taxonomy" id="222440"/>
    <lineage>
        <taxon>Eukaryota</taxon>
        <taxon>Metamonada</taxon>
        <taxon>Preaxostyla</taxon>
        <taxon>Oxymonadida</taxon>
        <taxon>Streblomastigidae</taxon>
        <taxon>Streblomastix</taxon>
    </lineage>
</organism>
<comment type="caution">
    <text evidence="1">The sequence shown here is derived from an EMBL/GenBank/DDBJ whole genome shotgun (WGS) entry which is preliminary data.</text>
</comment>
<evidence type="ECO:0000313" key="1">
    <source>
        <dbReference type="EMBL" id="KAA6370073.1"/>
    </source>
</evidence>
<feature type="non-terminal residue" evidence="1">
    <location>
        <position position="1"/>
    </location>
</feature>
<evidence type="ECO:0000313" key="2">
    <source>
        <dbReference type="Proteomes" id="UP000324800"/>
    </source>
</evidence>
<accession>A0A5J4UIN3</accession>
<sequence length="73" mass="8081">SAKFCLSDFASSLVHRLVLIPMQWVAVMATEFLVCGLSRSVRLEYSLPRSLSSSFVRKSSLLRTSSKAFASSH</sequence>
<reference evidence="1 2" key="1">
    <citation type="submission" date="2019-03" db="EMBL/GenBank/DDBJ databases">
        <title>Single cell metagenomics reveals metabolic interactions within the superorganism composed of flagellate Streblomastix strix and complex community of Bacteroidetes bacteria on its surface.</title>
        <authorList>
            <person name="Treitli S.C."/>
            <person name="Kolisko M."/>
            <person name="Husnik F."/>
            <person name="Keeling P."/>
            <person name="Hampl V."/>
        </authorList>
    </citation>
    <scope>NUCLEOTIDE SEQUENCE [LARGE SCALE GENOMIC DNA]</scope>
    <source>
        <strain evidence="1">ST1C</strain>
    </source>
</reference>
<dbReference type="AlphaFoldDB" id="A0A5J4UIN3"/>
<proteinExistence type="predicted"/>
<gene>
    <name evidence="1" type="ORF">EZS28_034398</name>
</gene>
<dbReference type="Proteomes" id="UP000324800">
    <property type="component" value="Unassembled WGS sequence"/>
</dbReference>
<protein>
    <submittedName>
        <fullName evidence="1">Uncharacterized protein</fullName>
    </submittedName>
</protein>